<evidence type="ECO:0000256" key="2">
    <source>
        <dbReference type="ARBA" id="ARBA00022694"/>
    </source>
</evidence>
<evidence type="ECO:0000313" key="9">
    <source>
        <dbReference type="Proteomes" id="UP001295423"/>
    </source>
</evidence>
<dbReference type="PANTHER" id="PTHR11142">
    <property type="entry name" value="PSEUDOURIDYLATE SYNTHASE"/>
    <property type="match status" value="1"/>
</dbReference>
<feature type="active site" description="Nucleophile" evidence="4">
    <location>
        <position position="153"/>
    </location>
</feature>
<evidence type="ECO:0000256" key="6">
    <source>
        <dbReference type="SAM" id="MobiDB-lite"/>
    </source>
</evidence>
<dbReference type="InterPro" id="IPR020095">
    <property type="entry name" value="PsdUridine_synth_TruA_C"/>
</dbReference>
<dbReference type="InterPro" id="IPR020097">
    <property type="entry name" value="PsdUridine_synth_TruA_a/b_dom"/>
</dbReference>
<gene>
    <name evidence="8" type="ORF">CYCCA115_LOCUS20222</name>
</gene>
<dbReference type="SUPFAM" id="SSF55120">
    <property type="entry name" value="Pseudouridine synthase"/>
    <property type="match status" value="1"/>
</dbReference>
<dbReference type="PANTHER" id="PTHR11142:SF4">
    <property type="entry name" value="PSEUDOURIDYLATE SYNTHASE 1 HOMOLOG"/>
    <property type="match status" value="1"/>
</dbReference>
<keyword evidence="9" id="KW-1185">Reference proteome</keyword>
<dbReference type="Proteomes" id="UP001295423">
    <property type="component" value="Unassembled WGS sequence"/>
</dbReference>
<name>A0AAD2JM50_9STRA</name>
<evidence type="ECO:0000256" key="1">
    <source>
        <dbReference type="ARBA" id="ARBA00009375"/>
    </source>
</evidence>
<dbReference type="GO" id="GO:0009982">
    <property type="term" value="F:pseudouridine synthase activity"/>
    <property type="evidence" value="ECO:0007669"/>
    <property type="project" value="InterPro"/>
</dbReference>
<dbReference type="GO" id="GO:1990481">
    <property type="term" value="P:mRNA pseudouridine synthesis"/>
    <property type="evidence" value="ECO:0007669"/>
    <property type="project" value="TreeGrafter"/>
</dbReference>
<keyword evidence="3" id="KW-0413">Isomerase</keyword>
<proteinExistence type="inferred from homology"/>
<dbReference type="CDD" id="cd02568">
    <property type="entry name" value="PseudoU_synth_PUS1_PUS2"/>
    <property type="match status" value="1"/>
</dbReference>
<dbReference type="InterPro" id="IPR041708">
    <property type="entry name" value="PUS1/PUS2-like"/>
</dbReference>
<dbReference type="GO" id="GO:0031119">
    <property type="term" value="P:tRNA pseudouridine synthesis"/>
    <property type="evidence" value="ECO:0007669"/>
    <property type="project" value="InterPro"/>
</dbReference>
<feature type="compositionally biased region" description="Basic and acidic residues" evidence="6">
    <location>
        <begin position="48"/>
        <end position="62"/>
    </location>
</feature>
<feature type="compositionally biased region" description="Basic and acidic residues" evidence="6">
    <location>
        <begin position="516"/>
        <end position="527"/>
    </location>
</feature>
<evidence type="ECO:0000256" key="4">
    <source>
        <dbReference type="PIRSR" id="PIRSR641708-1"/>
    </source>
</evidence>
<feature type="region of interest" description="Disordered" evidence="6">
    <location>
        <begin position="1"/>
        <end position="72"/>
    </location>
</feature>
<evidence type="ECO:0000313" key="8">
    <source>
        <dbReference type="EMBL" id="CAJ1963558.1"/>
    </source>
</evidence>
<dbReference type="GO" id="GO:0003723">
    <property type="term" value="F:RNA binding"/>
    <property type="evidence" value="ECO:0007669"/>
    <property type="project" value="InterPro"/>
</dbReference>
<feature type="domain" description="Pseudouridine synthase I TruA alpha/beta" evidence="7">
    <location>
        <begin position="323"/>
        <end position="425"/>
    </location>
</feature>
<feature type="region of interest" description="Disordered" evidence="6">
    <location>
        <begin position="505"/>
        <end position="527"/>
    </location>
</feature>
<sequence>MAGDNTNESGSNNNNNKSGQKRNSNRRNNNSNKRSKKDVPNTHHTRKHGFDENKDDRDKPPHEGSFAFEGMRQQFGVSLEPRTIIGEDQNTLKRKVALLLGFVGTKYAGFQINGGQRSIQAEIELALYRAGMISDMNFGKPHKYSWSMSARTDKGVHACAQVCSLKVELFETEVQPSQQQLKEMEKQNIAAVKESGEDVEKDVGATKRSTPVSSELELEAARKRLEEYLPPDIRVMDMLRTTRNMCAKTQRDRVRYQYMIPSFMLQEDWKQVLTDQGITVEVKQEGEENAKRTPLTEEQVAAVKTAVEGYRSTEEQRSRLQAALDRYKGTNPFHNFTKGLQPGQPQANRFIEYFRMQDPIVIDGVEWIPTQVLGQSFLLHQIRKMISMAIDVARGAAPLEIMDKALNKTERVRVGIAPAQGLFLEMSFFGGYNRRKAQNQDLPNLDWSQEGPAKERWKAFRHKIRQHIVEEEKQQSNFIQYMFLQEYYNFTNYYKEALAGKITEPGAYAESSDGAQETKPDDTTSSS</sequence>
<dbReference type="Pfam" id="PF01416">
    <property type="entry name" value="PseudoU_synth_1"/>
    <property type="match status" value="1"/>
</dbReference>
<comment type="similarity">
    <text evidence="1">Belongs to the tRNA pseudouridine synthase TruA family.</text>
</comment>
<dbReference type="AlphaFoldDB" id="A0AAD2JM50"/>
<protein>
    <recommendedName>
        <fullName evidence="7">Pseudouridine synthase I TruA alpha/beta domain-containing protein</fullName>
    </recommendedName>
</protein>
<dbReference type="InterPro" id="IPR020094">
    <property type="entry name" value="TruA/RsuA/RluB/E/F_N"/>
</dbReference>
<feature type="compositionally biased region" description="Low complexity" evidence="6">
    <location>
        <begin position="9"/>
        <end position="18"/>
    </location>
</feature>
<evidence type="ECO:0000256" key="5">
    <source>
        <dbReference type="PIRSR" id="PIRSR641708-2"/>
    </source>
</evidence>
<keyword evidence="2" id="KW-0819">tRNA processing</keyword>
<dbReference type="EMBL" id="CAKOGP040002147">
    <property type="protein sequence ID" value="CAJ1963558.1"/>
    <property type="molecule type" value="Genomic_DNA"/>
</dbReference>
<accession>A0AAD2JM50</accession>
<comment type="caution">
    <text evidence="8">The sequence shown here is derived from an EMBL/GenBank/DDBJ whole genome shotgun (WGS) entry which is preliminary data.</text>
</comment>
<feature type="binding site" evidence="5">
    <location>
        <position position="256"/>
    </location>
    <ligand>
        <name>substrate</name>
    </ligand>
</feature>
<evidence type="ECO:0000259" key="7">
    <source>
        <dbReference type="Pfam" id="PF01416"/>
    </source>
</evidence>
<dbReference type="Gene3D" id="3.30.70.660">
    <property type="entry name" value="Pseudouridine synthase I, catalytic domain, C-terminal subdomain"/>
    <property type="match status" value="1"/>
</dbReference>
<evidence type="ECO:0000256" key="3">
    <source>
        <dbReference type="ARBA" id="ARBA00023235"/>
    </source>
</evidence>
<dbReference type="GO" id="GO:0005634">
    <property type="term" value="C:nucleus"/>
    <property type="evidence" value="ECO:0007669"/>
    <property type="project" value="TreeGrafter"/>
</dbReference>
<reference evidence="8" key="1">
    <citation type="submission" date="2023-08" db="EMBL/GenBank/DDBJ databases">
        <authorList>
            <person name="Audoor S."/>
            <person name="Bilcke G."/>
        </authorList>
    </citation>
    <scope>NUCLEOTIDE SEQUENCE</scope>
</reference>
<dbReference type="InterPro" id="IPR020103">
    <property type="entry name" value="PsdUridine_synth_cat_dom_sf"/>
</dbReference>
<organism evidence="8 9">
    <name type="scientific">Cylindrotheca closterium</name>
    <dbReference type="NCBI Taxonomy" id="2856"/>
    <lineage>
        <taxon>Eukaryota</taxon>
        <taxon>Sar</taxon>
        <taxon>Stramenopiles</taxon>
        <taxon>Ochrophyta</taxon>
        <taxon>Bacillariophyta</taxon>
        <taxon>Bacillariophyceae</taxon>
        <taxon>Bacillariophycidae</taxon>
        <taxon>Bacillariales</taxon>
        <taxon>Bacillariaceae</taxon>
        <taxon>Cylindrotheca</taxon>
    </lineage>
</organism>
<dbReference type="Gene3D" id="3.30.70.580">
    <property type="entry name" value="Pseudouridine synthase I, catalytic domain, N-terminal subdomain"/>
    <property type="match status" value="1"/>
</dbReference>
<dbReference type="InterPro" id="IPR001406">
    <property type="entry name" value="PsdUridine_synth_TruA"/>
</dbReference>